<dbReference type="Pfam" id="PF00015">
    <property type="entry name" value="MCPsignal"/>
    <property type="match status" value="1"/>
</dbReference>
<reference evidence="8 9" key="1">
    <citation type="submission" date="2006-08" db="EMBL/GenBank/DDBJ databases">
        <title>Complete sequence of Maricaulis maris MCS10.</title>
        <authorList>
            <consortium name="US DOE Joint Genome Institute"/>
            <person name="Copeland A."/>
            <person name="Lucas S."/>
            <person name="Lapidus A."/>
            <person name="Barry K."/>
            <person name="Detter J.C."/>
            <person name="Glavina del Rio T."/>
            <person name="Hammon N."/>
            <person name="Israni S."/>
            <person name="Dalin E."/>
            <person name="Tice H."/>
            <person name="Pitluck S."/>
            <person name="Saunders E."/>
            <person name="Brettin T."/>
            <person name="Bruce D."/>
            <person name="Han C."/>
            <person name="Tapia R."/>
            <person name="Gilna P."/>
            <person name="Schmutz J."/>
            <person name="Larimer F."/>
            <person name="Land M."/>
            <person name="Hauser L."/>
            <person name="Kyrpides N."/>
            <person name="Mikhailova N."/>
            <person name="Viollier P."/>
            <person name="Stephens C."/>
            <person name="Richardson P."/>
        </authorList>
    </citation>
    <scope>NUCLEOTIDE SEQUENCE [LARGE SCALE GENOMIC DNA]</scope>
    <source>
        <strain evidence="8 9">MCS10</strain>
    </source>
</reference>
<dbReference type="InterPro" id="IPR004089">
    <property type="entry name" value="MCPsignal_dom"/>
</dbReference>
<dbReference type="Gene3D" id="1.10.287.950">
    <property type="entry name" value="Methyl-accepting chemotaxis protein"/>
    <property type="match status" value="1"/>
</dbReference>
<proteinExistence type="inferred from homology"/>
<dbReference type="GO" id="GO:0007165">
    <property type="term" value="P:signal transduction"/>
    <property type="evidence" value="ECO:0007669"/>
    <property type="project" value="UniProtKB-KW"/>
</dbReference>
<feature type="domain" description="HAMP" evidence="7">
    <location>
        <begin position="208"/>
        <end position="261"/>
    </location>
</feature>
<keyword evidence="5" id="KW-0472">Membrane</keyword>
<dbReference type="AlphaFoldDB" id="Q0ASI0"/>
<feature type="region of interest" description="Disordered" evidence="4">
    <location>
        <begin position="257"/>
        <end position="286"/>
    </location>
</feature>
<dbReference type="EMBL" id="CP000449">
    <property type="protein sequence ID" value="ABI64757.1"/>
    <property type="molecule type" value="Genomic_DNA"/>
</dbReference>
<evidence type="ECO:0000256" key="2">
    <source>
        <dbReference type="ARBA" id="ARBA00029447"/>
    </source>
</evidence>
<feature type="transmembrane region" description="Helical" evidence="5">
    <location>
        <begin position="12"/>
        <end position="30"/>
    </location>
</feature>
<dbReference type="SUPFAM" id="SSF58104">
    <property type="entry name" value="Methyl-accepting chemotaxis protein (MCP) signaling domain"/>
    <property type="match status" value="1"/>
</dbReference>
<feature type="compositionally biased region" description="Basic and acidic residues" evidence="4">
    <location>
        <begin position="260"/>
        <end position="285"/>
    </location>
</feature>
<dbReference type="RefSeq" id="WP_011642404.1">
    <property type="nucleotide sequence ID" value="NC_008347.1"/>
</dbReference>
<keyword evidence="1 3" id="KW-0807">Transducer</keyword>
<evidence type="ECO:0000256" key="5">
    <source>
        <dbReference type="SAM" id="Phobius"/>
    </source>
</evidence>
<feature type="domain" description="Methyl-accepting transducer" evidence="6">
    <location>
        <begin position="301"/>
        <end position="537"/>
    </location>
</feature>
<protein>
    <submittedName>
        <fullName evidence="8">Methyl-accepting chemotaxis sensory transducer</fullName>
    </submittedName>
</protein>
<evidence type="ECO:0000256" key="4">
    <source>
        <dbReference type="SAM" id="MobiDB-lite"/>
    </source>
</evidence>
<evidence type="ECO:0000313" key="9">
    <source>
        <dbReference type="Proteomes" id="UP000001964"/>
    </source>
</evidence>
<dbReference type="KEGG" id="mmr:Mmar10_0464"/>
<gene>
    <name evidence="8" type="ordered locus">Mmar10_0464</name>
</gene>
<sequence length="557" mass="57885" precursor="true">MPFRLQDLSLKARLSLLAVVSVGLLLAYVVTNGFLRQSMSVIEDGARHATQSLVAANTLEKDLTSLLRDTYLMAAEPAADRIDGALGNLADFEISLAEAEALVTHPDYQGALAEVRADYAGLHSLISQAAGEVAAMDRRGVSAFVESLAAFDDRMDTAIETVRDGARADLDQAWASLDQMAGITFWAGIAAVLTAMAGVFVLTGLIGGTIRTSVVTTRDIVGALAQGRRDVEIVGVDRTDEFGDLARATSTLQDALRAADAMREREQAESEEKARRHQAREEAVGKFEQASSELLASVMAASEQLSASAGQMQVTSGEAATLSNSARGAASNAANSVQAVAAASEELAASISEVSAQVNRTSELSQQAGSETGTSAEVIGDLAASAEAIGAIVDLIDTIASQTNLLALNATIEAARAGEAGKGFAVVASEVKALAEQTSSATQQIADKINGIQSSAEACTASSAKALEAVAQLGELAVASASAIEQQRVATSEIAQSAQRAQDGTTRAATDVDQVAEFTRQTDEVSRSVLEASAEMASRHEAWKAEFDDFLTAIRAA</sequence>
<feature type="transmembrane region" description="Helical" evidence="5">
    <location>
        <begin position="183"/>
        <end position="206"/>
    </location>
</feature>
<name>Q0ASI0_MARMM</name>
<evidence type="ECO:0000256" key="1">
    <source>
        <dbReference type="ARBA" id="ARBA00023224"/>
    </source>
</evidence>
<comment type="similarity">
    <text evidence="2">Belongs to the methyl-accepting chemotaxis (MCP) protein family.</text>
</comment>
<dbReference type="Proteomes" id="UP000001964">
    <property type="component" value="Chromosome"/>
</dbReference>
<accession>Q0ASI0</accession>
<dbReference type="PANTHER" id="PTHR32089:SF112">
    <property type="entry name" value="LYSOZYME-LIKE PROTEIN-RELATED"/>
    <property type="match status" value="1"/>
</dbReference>
<dbReference type="Gene3D" id="6.10.340.10">
    <property type="match status" value="1"/>
</dbReference>
<evidence type="ECO:0000256" key="3">
    <source>
        <dbReference type="PROSITE-ProRule" id="PRU00284"/>
    </source>
</evidence>
<dbReference type="eggNOG" id="COG0840">
    <property type="taxonomic scope" value="Bacteria"/>
</dbReference>
<dbReference type="STRING" id="394221.Mmar10_0464"/>
<dbReference type="PROSITE" id="PS50885">
    <property type="entry name" value="HAMP"/>
    <property type="match status" value="1"/>
</dbReference>
<keyword evidence="5" id="KW-0812">Transmembrane</keyword>
<dbReference type="InterPro" id="IPR003660">
    <property type="entry name" value="HAMP_dom"/>
</dbReference>
<evidence type="ECO:0000313" key="8">
    <source>
        <dbReference type="EMBL" id="ABI64757.1"/>
    </source>
</evidence>
<dbReference type="PANTHER" id="PTHR32089">
    <property type="entry name" value="METHYL-ACCEPTING CHEMOTAXIS PROTEIN MCPB"/>
    <property type="match status" value="1"/>
</dbReference>
<keyword evidence="9" id="KW-1185">Reference proteome</keyword>
<evidence type="ECO:0000259" key="7">
    <source>
        <dbReference type="PROSITE" id="PS50885"/>
    </source>
</evidence>
<dbReference type="SMART" id="SM00283">
    <property type="entry name" value="MA"/>
    <property type="match status" value="1"/>
</dbReference>
<keyword evidence="5" id="KW-1133">Transmembrane helix</keyword>
<organism evidence="8 9">
    <name type="scientific">Maricaulis maris (strain MCS10)</name>
    <name type="common">Caulobacter maris</name>
    <dbReference type="NCBI Taxonomy" id="394221"/>
    <lineage>
        <taxon>Bacteria</taxon>
        <taxon>Pseudomonadati</taxon>
        <taxon>Pseudomonadota</taxon>
        <taxon>Alphaproteobacteria</taxon>
        <taxon>Maricaulales</taxon>
        <taxon>Maricaulaceae</taxon>
        <taxon>Maricaulis</taxon>
    </lineage>
</organism>
<dbReference type="GO" id="GO:0016020">
    <property type="term" value="C:membrane"/>
    <property type="evidence" value="ECO:0007669"/>
    <property type="project" value="InterPro"/>
</dbReference>
<dbReference type="OrthoDB" id="354287at2"/>
<dbReference type="PROSITE" id="PS50111">
    <property type="entry name" value="CHEMOTAXIS_TRANSDUC_2"/>
    <property type="match status" value="1"/>
</dbReference>
<dbReference type="HOGENOM" id="CLU_000445_107_27_5"/>
<evidence type="ECO:0000259" key="6">
    <source>
        <dbReference type="PROSITE" id="PS50111"/>
    </source>
</evidence>